<dbReference type="Gene3D" id="3.30.460.10">
    <property type="entry name" value="Beta Polymerase, domain 2"/>
    <property type="match status" value="1"/>
</dbReference>
<keyword evidence="6" id="KW-0547">Nucleotide-binding</keyword>
<protein>
    <submittedName>
        <fullName evidence="11">Putative nucleotidyltransferase</fullName>
    </submittedName>
</protein>
<dbReference type="Pfam" id="PF01909">
    <property type="entry name" value="NTP_transf_2"/>
    <property type="match status" value="1"/>
</dbReference>
<dbReference type="EMBL" id="CP015136">
    <property type="protein sequence ID" value="AMY07684.1"/>
    <property type="molecule type" value="Genomic_DNA"/>
</dbReference>
<name>A0A143PIU0_LUTPR</name>
<keyword evidence="8" id="KW-0460">Magnesium</keyword>
<evidence type="ECO:0000256" key="4">
    <source>
        <dbReference type="ARBA" id="ARBA00022695"/>
    </source>
</evidence>
<evidence type="ECO:0000259" key="10">
    <source>
        <dbReference type="Pfam" id="PF01909"/>
    </source>
</evidence>
<dbReference type="InterPro" id="IPR043519">
    <property type="entry name" value="NT_sf"/>
</dbReference>
<evidence type="ECO:0000256" key="3">
    <source>
        <dbReference type="ARBA" id="ARBA00022679"/>
    </source>
</evidence>
<evidence type="ECO:0000256" key="1">
    <source>
        <dbReference type="ARBA" id="ARBA00001946"/>
    </source>
</evidence>
<dbReference type="RefSeq" id="WP_110169608.1">
    <property type="nucleotide sequence ID" value="NZ_CP015136.1"/>
</dbReference>
<organism evidence="11 12">
    <name type="scientific">Luteitalea pratensis</name>
    <dbReference type="NCBI Taxonomy" id="1855912"/>
    <lineage>
        <taxon>Bacteria</taxon>
        <taxon>Pseudomonadati</taxon>
        <taxon>Acidobacteriota</taxon>
        <taxon>Vicinamibacteria</taxon>
        <taxon>Vicinamibacterales</taxon>
        <taxon>Vicinamibacteraceae</taxon>
        <taxon>Luteitalea</taxon>
    </lineage>
</organism>
<dbReference type="GO" id="GO:0016779">
    <property type="term" value="F:nucleotidyltransferase activity"/>
    <property type="evidence" value="ECO:0007669"/>
    <property type="project" value="UniProtKB-KW"/>
</dbReference>
<keyword evidence="2" id="KW-1277">Toxin-antitoxin system</keyword>
<dbReference type="PATRIC" id="fig|1813736.3.peg.898"/>
<comment type="similarity">
    <text evidence="9">Belongs to the MntA antitoxin family.</text>
</comment>
<evidence type="ECO:0000313" key="11">
    <source>
        <dbReference type="EMBL" id="AMY07684.1"/>
    </source>
</evidence>
<reference evidence="11" key="1">
    <citation type="journal article" date="2016" name="Genome Announc.">
        <title>First Complete Genome Sequence of a Subdivision 6 Acidobacterium Strain.</title>
        <authorList>
            <person name="Huang S."/>
            <person name="Vieira S."/>
            <person name="Bunk B."/>
            <person name="Riedel T."/>
            <person name="Sproer C."/>
            <person name="Overmann J."/>
        </authorList>
    </citation>
    <scope>NUCLEOTIDE SEQUENCE [LARGE SCALE GENOMIC DNA]</scope>
    <source>
        <strain evidence="11">DSM 100886</strain>
    </source>
</reference>
<dbReference type="OrthoDB" id="561385at2"/>
<dbReference type="STRING" id="1855912.LuPra_00860"/>
<sequence>MTIDRNREEILRIAALHGARNVRVFGSVARGDDRADSDVDLLVDMEDNRSLLDLVGLEQDLEDLLRRDVDVLTDASIHPDLRLRISAEARAL</sequence>
<keyword evidence="12" id="KW-1185">Reference proteome</keyword>
<dbReference type="PANTHER" id="PTHR33571:SF12">
    <property type="entry name" value="BSL3053 PROTEIN"/>
    <property type="match status" value="1"/>
</dbReference>
<keyword evidence="4" id="KW-0548">Nucleotidyltransferase</keyword>
<proteinExistence type="inferred from homology"/>
<evidence type="ECO:0000313" key="12">
    <source>
        <dbReference type="Proteomes" id="UP000076079"/>
    </source>
</evidence>
<dbReference type="GO" id="GO:0005524">
    <property type="term" value="F:ATP binding"/>
    <property type="evidence" value="ECO:0007669"/>
    <property type="project" value="UniProtKB-KW"/>
</dbReference>
<dbReference type="InterPro" id="IPR002934">
    <property type="entry name" value="Polymerase_NTP_transf_dom"/>
</dbReference>
<evidence type="ECO:0000256" key="5">
    <source>
        <dbReference type="ARBA" id="ARBA00022723"/>
    </source>
</evidence>
<dbReference type="PANTHER" id="PTHR33571">
    <property type="entry name" value="SSL8005 PROTEIN"/>
    <property type="match status" value="1"/>
</dbReference>
<dbReference type="SUPFAM" id="SSF81301">
    <property type="entry name" value="Nucleotidyltransferase"/>
    <property type="match status" value="1"/>
</dbReference>
<keyword evidence="5" id="KW-0479">Metal-binding</keyword>
<evidence type="ECO:0000256" key="8">
    <source>
        <dbReference type="ARBA" id="ARBA00022842"/>
    </source>
</evidence>
<feature type="domain" description="Polymerase nucleotidyl transferase" evidence="10">
    <location>
        <begin position="19"/>
        <end position="88"/>
    </location>
</feature>
<dbReference type="InterPro" id="IPR052038">
    <property type="entry name" value="Type-VII_TA_antitoxin"/>
</dbReference>
<keyword evidence="3 11" id="KW-0808">Transferase</keyword>
<keyword evidence="7" id="KW-0067">ATP-binding</keyword>
<gene>
    <name evidence="11" type="ORF">LuPra_00860</name>
</gene>
<dbReference type="AlphaFoldDB" id="A0A143PIU0"/>
<dbReference type="GO" id="GO:0046872">
    <property type="term" value="F:metal ion binding"/>
    <property type="evidence" value="ECO:0007669"/>
    <property type="project" value="UniProtKB-KW"/>
</dbReference>
<dbReference type="Proteomes" id="UP000076079">
    <property type="component" value="Chromosome"/>
</dbReference>
<accession>A0A143PIU0</accession>
<evidence type="ECO:0000256" key="6">
    <source>
        <dbReference type="ARBA" id="ARBA00022741"/>
    </source>
</evidence>
<evidence type="ECO:0000256" key="2">
    <source>
        <dbReference type="ARBA" id="ARBA00022649"/>
    </source>
</evidence>
<dbReference type="CDD" id="cd05403">
    <property type="entry name" value="NT_KNTase_like"/>
    <property type="match status" value="1"/>
</dbReference>
<evidence type="ECO:0000256" key="7">
    <source>
        <dbReference type="ARBA" id="ARBA00022840"/>
    </source>
</evidence>
<evidence type="ECO:0000256" key="9">
    <source>
        <dbReference type="ARBA" id="ARBA00038276"/>
    </source>
</evidence>
<comment type="cofactor">
    <cofactor evidence="1">
        <name>Mg(2+)</name>
        <dbReference type="ChEBI" id="CHEBI:18420"/>
    </cofactor>
</comment>
<dbReference type="KEGG" id="abac:LuPra_00860"/>